<comment type="similarity">
    <text evidence="1">Belongs to the UPF0210 family.</text>
</comment>
<gene>
    <name evidence="2" type="ORF">LNQ82_00095</name>
</gene>
<name>A0AAE9L072_9NEIS</name>
<dbReference type="PANTHER" id="PTHR37560:SF1">
    <property type="entry name" value="UPF0210 PROTEIN MJ1665"/>
    <property type="match status" value="1"/>
</dbReference>
<organism evidence="2 3">
    <name type="scientific">Conchiformibius steedae DSM 2580</name>
    <dbReference type="NCBI Taxonomy" id="1121352"/>
    <lineage>
        <taxon>Bacteria</taxon>
        <taxon>Pseudomonadati</taxon>
        <taxon>Pseudomonadota</taxon>
        <taxon>Betaproteobacteria</taxon>
        <taxon>Neisseriales</taxon>
        <taxon>Neisseriaceae</taxon>
        <taxon>Conchiformibius</taxon>
    </lineage>
</organism>
<dbReference type="HAMAP" id="MF_01221">
    <property type="entry name" value="UPF0210"/>
    <property type="match status" value="1"/>
</dbReference>
<dbReference type="InterPro" id="IPR007841">
    <property type="entry name" value="UPF0210"/>
</dbReference>
<dbReference type="AlphaFoldDB" id="A0AAE9L072"/>
<dbReference type="CDD" id="cd08025">
    <property type="entry name" value="RNR_PFL_like_DUF711"/>
    <property type="match status" value="1"/>
</dbReference>
<dbReference type="Pfam" id="PF05167">
    <property type="entry name" value="DUF711"/>
    <property type="match status" value="1"/>
</dbReference>
<protein>
    <recommendedName>
        <fullName evidence="1">UPF0210 protein LNQ82_00095</fullName>
    </recommendedName>
</protein>
<evidence type="ECO:0000313" key="3">
    <source>
        <dbReference type="Proteomes" id="UP001056819"/>
    </source>
</evidence>
<dbReference type="SUPFAM" id="SSF51998">
    <property type="entry name" value="PFL-like glycyl radical enzymes"/>
    <property type="match status" value="1"/>
</dbReference>
<dbReference type="RefSeq" id="WP_027021491.1">
    <property type="nucleotide sequence ID" value="NZ_CP097501.1"/>
</dbReference>
<proteinExistence type="inferred from homology"/>
<dbReference type="EMBL" id="CP097501">
    <property type="protein sequence ID" value="URD67600.1"/>
    <property type="molecule type" value="Genomic_DNA"/>
</dbReference>
<reference evidence="2" key="1">
    <citation type="submission" date="2022-05" db="EMBL/GenBank/DDBJ databases">
        <title>Alysiella filiformis genome sequencing.</title>
        <authorList>
            <person name="Viehboeck T."/>
        </authorList>
    </citation>
    <scope>NUCLEOTIDE SEQUENCE</scope>
    <source>
        <strain evidence="2">DSM 2580</strain>
    </source>
</reference>
<comment type="subunit">
    <text evidence="1">Homodimer.</text>
</comment>
<dbReference type="NCBIfam" id="NF003700">
    <property type="entry name" value="PRK05313.1"/>
    <property type="match status" value="1"/>
</dbReference>
<dbReference type="Proteomes" id="UP001056819">
    <property type="component" value="Chromosome"/>
</dbReference>
<evidence type="ECO:0000256" key="1">
    <source>
        <dbReference type="HAMAP-Rule" id="MF_01221"/>
    </source>
</evidence>
<evidence type="ECO:0000313" key="2">
    <source>
        <dbReference type="EMBL" id="URD67600.1"/>
    </source>
</evidence>
<dbReference type="PANTHER" id="PTHR37560">
    <property type="entry name" value="UPF0210 PROTEIN SPR0218"/>
    <property type="match status" value="1"/>
</dbReference>
<dbReference type="Gene3D" id="3.20.70.20">
    <property type="match status" value="1"/>
</dbReference>
<accession>A0AAE9L072</accession>
<sequence>MSFQSAEILETVKMVADQNFDVRTLTIGIDLHDCISSDIHTLNQKIYDKITRTGANLVQTAHDLSAKYGVPIVNQRISVTPIAQIAAATGANSYVSIAQTLDKAAKAIGVSFIGGFSTLAQKGLTPSGKVLIDSLPEAMAQTDIVCASVNIGSTRAGINMDAVKLMGETIKRTAEATPEGFGCAKIVVFCNAVNDNPFMAGAFHGAGEGDVMLNVGVSGPGVVQAALAGRNAEDLTEIAEIVKKTAFKITRVGELIGHEAAKRLNIPFSILDLSLAPTPAVGDSVARILEAMGLSVCGTHGTTAALALLNDAVKKGGMMASSTVGGLSGAFIPVSEDEGMIAAAEAGILTLDKLEAMTAVCSVGLDMIAVPGHTPASTIAGIIADEAAIGMINGKTTAVRIIPVTGKDVGESVEFGGLLGYAPIMPVKSGSCEVFVNRGGRIPAPVQALKN</sequence>